<evidence type="ECO:0000256" key="4">
    <source>
        <dbReference type="ARBA" id="ARBA00022598"/>
    </source>
</evidence>
<evidence type="ECO:0000256" key="3">
    <source>
        <dbReference type="ARBA" id="ARBA00022490"/>
    </source>
</evidence>
<dbReference type="NCBIfam" id="TIGR01087">
    <property type="entry name" value="murD"/>
    <property type="match status" value="1"/>
</dbReference>
<evidence type="ECO:0000256" key="1">
    <source>
        <dbReference type="ARBA" id="ARBA00004496"/>
    </source>
</evidence>
<dbReference type="SUPFAM" id="SSF51984">
    <property type="entry name" value="MurCD N-terminal domain"/>
    <property type="match status" value="1"/>
</dbReference>
<evidence type="ECO:0000259" key="11">
    <source>
        <dbReference type="Pfam" id="PF02875"/>
    </source>
</evidence>
<evidence type="ECO:0000313" key="14">
    <source>
        <dbReference type="Proteomes" id="UP000655366"/>
    </source>
</evidence>
<dbReference type="GO" id="GO:0009252">
    <property type="term" value="P:peptidoglycan biosynthetic process"/>
    <property type="evidence" value="ECO:0007669"/>
    <property type="project" value="UniProtKB-UniRule"/>
</dbReference>
<dbReference type="SUPFAM" id="SSF53623">
    <property type="entry name" value="MurD-like peptide ligases, catalytic domain"/>
    <property type="match status" value="1"/>
</dbReference>
<dbReference type="SUPFAM" id="SSF53244">
    <property type="entry name" value="MurD-like peptide ligases, peptide-binding domain"/>
    <property type="match status" value="1"/>
</dbReference>
<dbReference type="EC" id="6.3.2.9" evidence="9 10"/>
<evidence type="ECO:0000256" key="8">
    <source>
        <dbReference type="ARBA" id="ARBA00023306"/>
    </source>
</evidence>
<keyword evidence="14" id="KW-1185">Reference proteome</keyword>
<keyword evidence="3 9" id="KW-0963">Cytoplasm</keyword>
<feature type="binding site" evidence="9">
    <location>
        <begin position="158"/>
        <end position="164"/>
    </location>
    <ligand>
        <name>ATP</name>
        <dbReference type="ChEBI" id="CHEBI:30616"/>
    </ligand>
</feature>
<evidence type="ECO:0000256" key="10">
    <source>
        <dbReference type="RuleBase" id="RU003664"/>
    </source>
</evidence>
<dbReference type="InterPro" id="IPR013221">
    <property type="entry name" value="Mur_ligase_cen"/>
</dbReference>
<keyword evidence="9 10" id="KW-0961">Cell wall biogenesis/degradation</keyword>
<dbReference type="HAMAP" id="MF_00639">
    <property type="entry name" value="MurD"/>
    <property type="match status" value="1"/>
</dbReference>
<feature type="domain" description="Mur ligase central" evidence="12">
    <location>
        <begin position="156"/>
        <end position="341"/>
    </location>
</feature>
<comment type="pathway">
    <text evidence="2 9 10">Cell wall biogenesis; peptidoglycan biosynthesis.</text>
</comment>
<evidence type="ECO:0000256" key="5">
    <source>
        <dbReference type="ARBA" id="ARBA00022618"/>
    </source>
</evidence>
<sequence>MDRSTVTDKQTAAPTGQGNAAQRLATLTSWDADWTGLRVVVTGITKTGFSAADTLVELGARVVVVAASDDDDARRSADTLRIVGVVDVLLGAELSTQLPLVDGKPADLVVTSPGMRPAHPLLTAAFDAGIPVWGDIELAWRVRTRAGRKTADWITITGTNGKTTTTSMVELMLQAGGLRAIAVGNIGTPILDAVREPEGYDVLAVELSSFQLHWLQSVSPAASVCLNLAEDHVDWHGSFAAYARDKAKIYANTRIACVYNAEEPQTERMVEDADVVAGCRAIGFTTGTPAISMVGVVDGLLVDRAFIAERKDSAVELAKVSDIADLVPKHLAANALAAAALVRAYGLAPSAVRDGLRSYHSGEHRIQPVATINGVLWVNDSKATNAHAAAASLAAFDPVVWIAGGLSKGVDYDELVRTHGGRLKAVILIGADSAALRGSLQRHAPDVPVIEPGTSQTEMVHKAGGGHTEGAAVMTWAVAAAAEIALGGDTVLMAPASASMDQFSSYAHRGDAFISAVHGIMEGQAKAGKEF</sequence>
<accession>A0A931GC59</accession>
<evidence type="ECO:0000256" key="2">
    <source>
        <dbReference type="ARBA" id="ARBA00004752"/>
    </source>
</evidence>
<keyword evidence="9 10" id="KW-0573">Peptidoglycan synthesis</keyword>
<dbReference type="Pfam" id="PF21799">
    <property type="entry name" value="MurD-like_N"/>
    <property type="match status" value="1"/>
</dbReference>
<keyword evidence="8 9" id="KW-0131">Cell cycle</keyword>
<evidence type="ECO:0000256" key="7">
    <source>
        <dbReference type="ARBA" id="ARBA00022840"/>
    </source>
</evidence>
<dbReference type="GO" id="GO:0008360">
    <property type="term" value="P:regulation of cell shape"/>
    <property type="evidence" value="ECO:0007669"/>
    <property type="project" value="UniProtKB-KW"/>
</dbReference>
<keyword evidence="5 9" id="KW-0132">Cell division</keyword>
<dbReference type="PANTHER" id="PTHR43692">
    <property type="entry name" value="UDP-N-ACETYLMURAMOYLALANINE--D-GLUTAMATE LIGASE"/>
    <property type="match status" value="1"/>
</dbReference>
<dbReference type="GO" id="GO:0004326">
    <property type="term" value="F:tetrahydrofolylpolyglutamate synthase activity"/>
    <property type="evidence" value="ECO:0007669"/>
    <property type="project" value="InterPro"/>
</dbReference>
<keyword evidence="6 9" id="KW-0547">Nucleotide-binding</keyword>
<dbReference type="GO" id="GO:0051301">
    <property type="term" value="P:cell division"/>
    <property type="evidence" value="ECO:0007669"/>
    <property type="project" value="UniProtKB-KW"/>
</dbReference>
<dbReference type="GO" id="GO:0005524">
    <property type="term" value="F:ATP binding"/>
    <property type="evidence" value="ECO:0007669"/>
    <property type="project" value="UniProtKB-UniRule"/>
</dbReference>
<organism evidence="13 14">
    <name type="scientific">Arthrobacter terrae</name>
    <dbReference type="NCBI Taxonomy" id="2935737"/>
    <lineage>
        <taxon>Bacteria</taxon>
        <taxon>Bacillati</taxon>
        <taxon>Actinomycetota</taxon>
        <taxon>Actinomycetes</taxon>
        <taxon>Micrococcales</taxon>
        <taxon>Micrococcaceae</taxon>
        <taxon>Arthrobacter</taxon>
    </lineage>
</organism>
<dbReference type="GO" id="GO:0008764">
    <property type="term" value="F:UDP-N-acetylmuramoylalanine-D-glutamate ligase activity"/>
    <property type="evidence" value="ECO:0007669"/>
    <property type="project" value="UniProtKB-UniRule"/>
</dbReference>
<dbReference type="InterPro" id="IPR036565">
    <property type="entry name" value="Mur-like_cat_sf"/>
</dbReference>
<reference evidence="13 14" key="1">
    <citation type="submission" date="2020-11" db="EMBL/GenBank/DDBJ databases">
        <title>Arthrobacter antarcticus sp. nov., isolated from Antarctic Soil.</title>
        <authorList>
            <person name="Li J."/>
        </authorList>
    </citation>
    <scope>NUCLEOTIDE SEQUENCE [LARGE SCALE GENOMIC DNA]</scope>
    <source>
        <strain evidence="13 14">Z1-20</strain>
    </source>
</reference>
<dbReference type="Gene3D" id="3.90.190.20">
    <property type="entry name" value="Mur ligase, C-terminal domain"/>
    <property type="match status" value="1"/>
</dbReference>
<dbReference type="Gene3D" id="3.40.50.720">
    <property type="entry name" value="NAD(P)-binding Rossmann-like Domain"/>
    <property type="match status" value="1"/>
</dbReference>
<dbReference type="GO" id="GO:0071555">
    <property type="term" value="P:cell wall organization"/>
    <property type="evidence" value="ECO:0007669"/>
    <property type="project" value="UniProtKB-KW"/>
</dbReference>
<feature type="domain" description="Mur ligase C-terminal" evidence="11">
    <location>
        <begin position="364"/>
        <end position="496"/>
    </location>
</feature>
<dbReference type="EMBL" id="JADNYM010000030">
    <property type="protein sequence ID" value="MBG0741417.1"/>
    <property type="molecule type" value="Genomic_DNA"/>
</dbReference>
<keyword evidence="7 9" id="KW-0067">ATP-binding</keyword>
<keyword evidence="9 10" id="KW-0133">Cell shape</keyword>
<evidence type="ECO:0000259" key="12">
    <source>
        <dbReference type="Pfam" id="PF08245"/>
    </source>
</evidence>
<dbReference type="InterPro" id="IPR018109">
    <property type="entry name" value="Folylpolyglutamate_synth_CS"/>
</dbReference>
<dbReference type="InterPro" id="IPR005762">
    <property type="entry name" value="MurD"/>
</dbReference>
<comment type="caution">
    <text evidence="13">The sequence shown here is derived from an EMBL/GenBank/DDBJ whole genome shotgun (WGS) entry which is preliminary data.</text>
</comment>
<gene>
    <name evidence="9" type="primary">murD</name>
    <name evidence="13" type="ORF">IV500_18805</name>
</gene>
<comment type="function">
    <text evidence="9 10">Cell wall formation. Catalyzes the addition of glutamate to the nucleotide precursor UDP-N-acetylmuramoyl-L-alanine (UMA).</text>
</comment>
<dbReference type="Gene3D" id="3.40.1190.10">
    <property type="entry name" value="Mur-like, catalytic domain"/>
    <property type="match status" value="1"/>
</dbReference>
<name>A0A931GC59_9MICC</name>
<dbReference type="PANTHER" id="PTHR43692:SF1">
    <property type="entry name" value="UDP-N-ACETYLMURAMOYLALANINE--D-GLUTAMATE LIGASE"/>
    <property type="match status" value="1"/>
</dbReference>
<evidence type="ECO:0000313" key="13">
    <source>
        <dbReference type="EMBL" id="MBG0741417.1"/>
    </source>
</evidence>
<keyword evidence="4 9" id="KW-0436">Ligase</keyword>
<dbReference type="Proteomes" id="UP000655366">
    <property type="component" value="Unassembled WGS sequence"/>
</dbReference>
<protein>
    <recommendedName>
        <fullName evidence="9 10">UDP-N-acetylmuramoylalanine--D-glutamate ligase</fullName>
        <ecNumber evidence="9 10">6.3.2.9</ecNumber>
    </recommendedName>
    <alternativeName>
        <fullName evidence="9">D-glutamic acid-adding enzyme</fullName>
    </alternativeName>
    <alternativeName>
        <fullName evidence="9">UDP-N-acetylmuramoyl-L-alanyl-D-glutamate synthetase</fullName>
    </alternativeName>
</protein>
<dbReference type="AlphaFoldDB" id="A0A931GC59"/>
<evidence type="ECO:0000256" key="9">
    <source>
        <dbReference type="HAMAP-Rule" id="MF_00639"/>
    </source>
</evidence>
<dbReference type="GO" id="GO:0005737">
    <property type="term" value="C:cytoplasm"/>
    <property type="evidence" value="ECO:0007669"/>
    <property type="project" value="UniProtKB-SubCell"/>
</dbReference>
<dbReference type="PROSITE" id="PS01011">
    <property type="entry name" value="FOLYLPOLYGLU_SYNT_1"/>
    <property type="match status" value="1"/>
</dbReference>
<dbReference type="InterPro" id="IPR004101">
    <property type="entry name" value="Mur_ligase_C"/>
</dbReference>
<comment type="subcellular location">
    <subcellularLocation>
        <location evidence="1 9 10">Cytoplasm</location>
    </subcellularLocation>
</comment>
<dbReference type="Pfam" id="PF08245">
    <property type="entry name" value="Mur_ligase_M"/>
    <property type="match status" value="1"/>
</dbReference>
<evidence type="ECO:0000256" key="6">
    <source>
        <dbReference type="ARBA" id="ARBA00022741"/>
    </source>
</evidence>
<proteinExistence type="inferred from homology"/>
<comment type="similarity">
    <text evidence="9">Belongs to the MurCDEF family.</text>
</comment>
<dbReference type="Pfam" id="PF02875">
    <property type="entry name" value="Mur_ligase_C"/>
    <property type="match status" value="1"/>
</dbReference>
<comment type="catalytic activity">
    <reaction evidence="9 10">
        <text>UDP-N-acetyl-alpha-D-muramoyl-L-alanine + D-glutamate + ATP = UDP-N-acetyl-alpha-D-muramoyl-L-alanyl-D-glutamate + ADP + phosphate + H(+)</text>
        <dbReference type="Rhea" id="RHEA:16429"/>
        <dbReference type="ChEBI" id="CHEBI:15378"/>
        <dbReference type="ChEBI" id="CHEBI:29986"/>
        <dbReference type="ChEBI" id="CHEBI:30616"/>
        <dbReference type="ChEBI" id="CHEBI:43474"/>
        <dbReference type="ChEBI" id="CHEBI:83898"/>
        <dbReference type="ChEBI" id="CHEBI:83900"/>
        <dbReference type="ChEBI" id="CHEBI:456216"/>
        <dbReference type="EC" id="6.3.2.9"/>
    </reaction>
</comment>
<dbReference type="InterPro" id="IPR036615">
    <property type="entry name" value="Mur_ligase_C_dom_sf"/>
</dbReference>